<dbReference type="GO" id="GO:0008270">
    <property type="term" value="F:zinc ion binding"/>
    <property type="evidence" value="ECO:0007669"/>
    <property type="project" value="InterPro"/>
</dbReference>
<dbReference type="CDD" id="cd12148">
    <property type="entry name" value="fungal_TF_MHR"/>
    <property type="match status" value="1"/>
</dbReference>
<keyword evidence="1" id="KW-0805">Transcription regulation</keyword>
<dbReference type="CDD" id="cd00067">
    <property type="entry name" value="GAL4"/>
    <property type="match status" value="1"/>
</dbReference>
<dbReference type="Gene3D" id="4.10.240.10">
    <property type="entry name" value="Zn(2)-C6 fungal-type DNA-binding domain"/>
    <property type="match status" value="1"/>
</dbReference>
<reference evidence="8" key="1">
    <citation type="journal article" date="2017" name="Genome Biol.">
        <title>Comparative genomics reveals high biological diversity and specific adaptations in the industrially and medically important fungal genus Aspergillus.</title>
        <authorList>
            <person name="de Vries R.P."/>
            <person name="Riley R."/>
            <person name="Wiebenga A."/>
            <person name="Aguilar-Osorio G."/>
            <person name="Amillis S."/>
            <person name="Uchima C.A."/>
            <person name="Anderluh G."/>
            <person name="Asadollahi M."/>
            <person name="Askin M."/>
            <person name="Barry K."/>
            <person name="Battaglia E."/>
            <person name="Bayram O."/>
            <person name="Benocci T."/>
            <person name="Braus-Stromeyer S.A."/>
            <person name="Caldana C."/>
            <person name="Canovas D."/>
            <person name="Cerqueira G.C."/>
            <person name="Chen F."/>
            <person name="Chen W."/>
            <person name="Choi C."/>
            <person name="Clum A."/>
            <person name="Dos Santos R.A."/>
            <person name="Damasio A.R."/>
            <person name="Diallinas G."/>
            <person name="Emri T."/>
            <person name="Fekete E."/>
            <person name="Flipphi M."/>
            <person name="Freyberg S."/>
            <person name="Gallo A."/>
            <person name="Gournas C."/>
            <person name="Habgood R."/>
            <person name="Hainaut M."/>
            <person name="Harispe M.L."/>
            <person name="Henrissat B."/>
            <person name="Hilden K.S."/>
            <person name="Hope R."/>
            <person name="Hossain A."/>
            <person name="Karabika E."/>
            <person name="Karaffa L."/>
            <person name="Karanyi Z."/>
            <person name="Krasevec N."/>
            <person name="Kuo A."/>
            <person name="Kusch H."/>
            <person name="LaButti K."/>
            <person name="Lagendijk E.L."/>
            <person name="Lapidus A."/>
            <person name="Levasseur A."/>
            <person name="Lindquist E."/>
            <person name="Lipzen A."/>
            <person name="Logrieco A.F."/>
            <person name="MacCabe A."/>
            <person name="Maekelae M.R."/>
            <person name="Malavazi I."/>
            <person name="Melin P."/>
            <person name="Meyer V."/>
            <person name="Mielnichuk N."/>
            <person name="Miskei M."/>
            <person name="Molnar A.P."/>
            <person name="Mule G."/>
            <person name="Ngan C.Y."/>
            <person name="Orejas M."/>
            <person name="Orosz E."/>
            <person name="Ouedraogo J.P."/>
            <person name="Overkamp K.M."/>
            <person name="Park H.-S."/>
            <person name="Perrone G."/>
            <person name="Piumi F."/>
            <person name="Punt P.J."/>
            <person name="Ram A.F."/>
            <person name="Ramon A."/>
            <person name="Rauscher S."/>
            <person name="Record E."/>
            <person name="Riano-Pachon D.M."/>
            <person name="Robert V."/>
            <person name="Roehrig J."/>
            <person name="Ruller R."/>
            <person name="Salamov A."/>
            <person name="Salih N.S."/>
            <person name="Samson R.A."/>
            <person name="Sandor E."/>
            <person name="Sanguinetti M."/>
            <person name="Schuetze T."/>
            <person name="Sepcic K."/>
            <person name="Shelest E."/>
            <person name="Sherlock G."/>
            <person name="Sophianopoulou V."/>
            <person name="Squina F.M."/>
            <person name="Sun H."/>
            <person name="Susca A."/>
            <person name="Todd R.B."/>
            <person name="Tsang A."/>
            <person name="Unkles S.E."/>
            <person name="van de Wiele N."/>
            <person name="van Rossen-Uffink D."/>
            <person name="Oliveira J.V."/>
            <person name="Vesth T.C."/>
            <person name="Visser J."/>
            <person name="Yu J.-H."/>
            <person name="Zhou M."/>
            <person name="Andersen M.R."/>
            <person name="Archer D.B."/>
            <person name="Baker S.E."/>
            <person name="Benoit I."/>
            <person name="Brakhage A.A."/>
            <person name="Braus G.H."/>
            <person name="Fischer R."/>
            <person name="Frisvad J.C."/>
            <person name="Goldman G.H."/>
            <person name="Houbraken J."/>
            <person name="Oakley B."/>
            <person name="Pocsi I."/>
            <person name="Scazzocchio C."/>
            <person name="Seiboth B."/>
            <person name="vanKuyk P.A."/>
            <person name="Wortman J."/>
            <person name="Dyer P.S."/>
            <person name="Grigoriev I.V."/>
        </authorList>
    </citation>
    <scope>NUCLEOTIDE SEQUENCE [LARGE SCALE GENOMIC DNA]</scope>
    <source>
        <strain evidence="8">DTO 134E9</strain>
    </source>
</reference>
<dbReference type="PROSITE" id="PS50048">
    <property type="entry name" value="ZN2_CY6_FUNGAL_2"/>
    <property type="match status" value="1"/>
</dbReference>
<dbReference type="Pfam" id="PF00172">
    <property type="entry name" value="Zn_clus"/>
    <property type="match status" value="1"/>
</dbReference>
<dbReference type="SMART" id="SM00066">
    <property type="entry name" value="GAL4"/>
    <property type="match status" value="1"/>
</dbReference>
<dbReference type="PANTHER" id="PTHR47256">
    <property type="entry name" value="ZN(II)2CYS6 TRANSCRIPTION FACTOR (EUROFUNG)-RELATED"/>
    <property type="match status" value="1"/>
</dbReference>
<dbReference type="STRING" id="1073089.A0A1L9RTA4"/>
<dbReference type="VEuPathDB" id="FungiDB:ASPWEDRAFT_126407"/>
<dbReference type="InterPro" id="IPR053187">
    <property type="entry name" value="Notoamide_regulator"/>
</dbReference>
<protein>
    <recommendedName>
        <fullName evidence="6">Zn(2)-C6 fungal-type domain-containing protein</fullName>
    </recommendedName>
</protein>
<evidence type="ECO:0000256" key="5">
    <source>
        <dbReference type="SAM" id="MobiDB-lite"/>
    </source>
</evidence>
<evidence type="ECO:0000256" key="4">
    <source>
        <dbReference type="ARBA" id="ARBA00023242"/>
    </source>
</evidence>
<dbReference type="InterPro" id="IPR001138">
    <property type="entry name" value="Zn2Cys6_DnaBD"/>
</dbReference>
<dbReference type="RefSeq" id="XP_040691789.1">
    <property type="nucleotide sequence ID" value="XM_040829207.1"/>
</dbReference>
<dbReference type="OrthoDB" id="2593732at2759"/>
<feature type="domain" description="Zn(2)-C6 fungal-type" evidence="6">
    <location>
        <begin position="33"/>
        <end position="62"/>
    </location>
</feature>
<dbReference type="EMBL" id="KV878210">
    <property type="protein sequence ID" value="OJJ38113.1"/>
    <property type="molecule type" value="Genomic_DNA"/>
</dbReference>
<dbReference type="Proteomes" id="UP000184383">
    <property type="component" value="Unassembled WGS sequence"/>
</dbReference>
<dbReference type="PROSITE" id="PS00463">
    <property type="entry name" value="ZN2_CY6_FUNGAL_1"/>
    <property type="match status" value="1"/>
</dbReference>
<evidence type="ECO:0000256" key="3">
    <source>
        <dbReference type="ARBA" id="ARBA00023163"/>
    </source>
</evidence>
<dbReference type="PANTHER" id="PTHR47256:SF4">
    <property type="entry name" value="ZN(II)2CYS6 TRANSCRIPTION FACTOR (EUROFUNG)"/>
    <property type="match status" value="1"/>
</dbReference>
<name>A0A1L9RTA4_ASPWE</name>
<dbReference type="GeneID" id="63745055"/>
<dbReference type="GO" id="GO:0000981">
    <property type="term" value="F:DNA-binding transcription factor activity, RNA polymerase II-specific"/>
    <property type="evidence" value="ECO:0007669"/>
    <property type="project" value="InterPro"/>
</dbReference>
<dbReference type="SUPFAM" id="SSF57701">
    <property type="entry name" value="Zn2/Cys6 DNA-binding domain"/>
    <property type="match status" value="1"/>
</dbReference>
<dbReference type="GO" id="GO:0003677">
    <property type="term" value="F:DNA binding"/>
    <property type="evidence" value="ECO:0007669"/>
    <property type="project" value="UniProtKB-KW"/>
</dbReference>
<keyword evidence="2" id="KW-0238">DNA-binding</keyword>
<evidence type="ECO:0000256" key="1">
    <source>
        <dbReference type="ARBA" id="ARBA00023015"/>
    </source>
</evidence>
<evidence type="ECO:0000313" key="8">
    <source>
        <dbReference type="Proteomes" id="UP000184383"/>
    </source>
</evidence>
<sequence>MADPFFRPFPPSSSRPSRRGSSDIPPRTHKTSACTTCKHRKLKCRGGPPCEHCVANGLNCVVDSMSDMRRHDAVKRKVDRLENSEDLLQQLIQVLRCSDSDRIDQLLELIRDNASMEQIQAFLEQKFTAEELEKTPELADLQQQLAESSVPMRRRVLDVRQLVDIPVVRVPAKPWTTVTDDDDLVSHLVSLWLTWTQPWLNWLDRGVFLAAMQAGQLETEFCSPFLVNAILAEACFYSDYAEVFTVAGDLMTRGAHFSEEARRLFEQEEGPATLATVQGLGYLFVQLSLMGKERLGCMYFKMAVKAAEEYDAAHPARNDGSVEQNAINHALWGIFNVSSLTSVAVMKYVPMTRPRRPRPWDTHDSPGDVWSPYPRHEDPIAGHILCAMARWTDVCCIANEIGRVFFDSENKPPGDQMSSLVDHFHRQLQEWQRNLPACFDVETATVPHILAIHMFCHTIILQLLSLIRHDDTLPPSTINDAKSTSLWTARHVASLITIHRQRWGIDRMGTSTSHWVIVSLFALLEALDTQENRTAFITLCTVARSFAHRYPFGAGLLRMIQLNAAQSHITLPEETDALFADFEEETRGRTDPAQFSSLYPNFGAAVRPDQASDTETDQFLER</sequence>
<dbReference type="AlphaFoldDB" id="A0A1L9RTA4"/>
<evidence type="ECO:0000259" key="6">
    <source>
        <dbReference type="PROSITE" id="PS50048"/>
    </source>
</evidence>
<proteinExistence type="predicted"/>
<gene>
    <name evidence="7" type="ORF">ASPWEDRAFT_126407</name>
</gene>
<organism evidence="7 8">
    <name type="scientific">Aspergillus wentii DTO 134E9</name>
    <dbReference type="NCBI Taxonomy" id="1073089"/>
    <lineage>
        <taxon>Eukaryota</taxon>
        <taxon>Fungi</taxon>
        <taxon>Dikarya</taxon>
        <taxon>Ascomycota</taxon>
        <taxon>Pezizomycotina</taxon>
        <taxon>Eurotiomycetes</taxon>
        <taxon>Eurotiomycetidae</taxon>
        <taxon>Eurotiales</taxon>
        <taxon>Aspergillaceae</taxon>
        <taxon>Aspergillus</taxon>
        <taxon>Aspergillus subgen. Cremei</taxon>
    </lineage>
</organism>
<evidence type="ECO:0000256" key="2">
    <source>
        <dbReference type="ARBA" id="ARBA00023125"/>
    </source>
</evidence>
<keyword evidence="3" id="KW-0804">Transcription</keyword>
<keyword evidence="8" id="KW-1185">Reference proteome</keyword>
<keyword evidence="4" id="KW-0539">Nucleus</keyword>
<evidence type="ECO:0000313" key="7">
    <source>
        <dbReference type="EMBL" id="OJJ38113.1"/>
    </source>
</evidence>
<dbReference type="InterPro" id="IPR036864">
    <property type="entry name" value="Zn2-C6_fun-type_DNA-bd_sf"/>
</dbReference>
<feature type="region of interest" description="Disordered" evidence="5">
    <location>
        <begin position="1"/>
        <end position="31"/>
    </location>
</feature>
<accession>A0A1L9RTA4</accession>